<reference evidence="2" key="1">
    <citation type="submission" date="2022-02" db="EMBL/GenBank/DDBJ databases">
        <title>Halalkalibacter sp. nov. isolated from Lonar Lake, India.</title>
        <authorList>
            <person name="Joshi A."/>
            <person name="Thite S."/>
            <person name="Lodha T."/>
        </authorList>
    </citation>
    <scope>NUCLEOTIDE SEQUENCE</scope>
    <source>
        <strain evidence="2">MEB205</strain>
    </source>
</reference>
<dbReference type="PROSITE" id="PS51257">
    <property type="entry name" value="PROKAR_LIPOPROTEIN"/>
    <property type="match status" value="1"/>
</dbReference>
<organism evidence="2 3">
    <name type="scientific">Halalkalibacter alkaliphilus</name>
    <dbReference type="NCBI Taxonomy" id="2917993"/>
    <lineage>
        <taxon>Bacteria</taxon>
        <taxon>Bacillati</taxon>
        <taxon>Bacillota</taxon>
        <taxon>Bacilli</taxon>
        <taxon>Bacillales</taxon>
        <taxon>Bacillaceae</taxon>
        <taxon>Halalkalibacter</taxon>
    </lineage>
</organism>
<dbReference type="EMBL" id="JAKRYL010000003">
    <property type="protein sequence ID" value="MCL7746193.1"/>
    <property type="molecule type" value="Genomic_DNA"/>
</dbReference>
<dbReference type="SUPFAM" id="SSF53850">
    <property type="entry name" value="Periplasmic binding protein-like II"/>
    <property type="match status" value="1"/>
</dbReference>
<evidence type="ECO:0000256" key="1">
    <source>
        <dbReference type="SAM" id="SignalP"/>
    </source>
</evidence>
<sequence length="431" mass="47924">MFKRIAYVASTLALSLGLIACSSSNESGGTESTTDSSNASSGENVELTMWAFPGMGLDEQIKKYQEENSNVTIKLQETPYGDHHQNLVTALAAGSGAPDVAVIESEYIERLKENQNQFHNLKDYGADDIAGDYLEWRWREASSVDGSFVLGIPTDVGPMAMAYRVDIFEEAGLPTDPDEVSEALSTWEEYIEAGRQIKEATGGYMFNFASDMFRVVRDQGQEQYFDMEGNFILEESEQIKRAWDLAVEAQDISANIERESTEWGAAVARGDFATVFLPPWMLQQIKDNAPETEGLWNVTQIPEASGNWGGSLLSIPAQSKNAEAAYEFIAWLNAPEQQLEIFKERGNFPSTPSVYDNEELQSFSDPFFTRDDLGSMLAEAAERVEYVYRSPETRALNIIMRDAVASIEDGTATAEQAWNTAVEEAKRQISR</sequence>
<comment type="caution">
    <text evidence="2">The sequence shown here is derived from an EMBL/GenBank/DDBJ whole genome shotgun (WGS) entry which is preliminary data.</text>
</comment>
<gene>
    <name evidence="2" type="ORF">MF646_03585</name>
</gene>
<proteinExistence type="predicted"/>
<dbReference type="Gene3D" id="3.40.190.10">
    <property type="entry name" value="Periplasmic binding protein-like II"/>
    <property type="match status" value="1"/>
</dbReference>
<dbReference type="RefSeq" id="WP_250095121.1">
    <property type="nucleotide sequence ID" value="NZ_JAKRYL010000003.1"/>
</dbReference>
<dbReference type="InterPro" id="IPR006059">
    <property type="entry name" value="SBP"/>
</dbReference>
<evidence type="ECO:0000313" key="3">
    <source>
        <dbReference type="Proteomes" id="UP001139150"/>
    </source>
</evidence>
<keyword evidence="3" id="KW-1185">Reference proteome</keyword>
<accession>A0A9X1ZWX8</accession>
<evidence type="ECO:0000313" key="2">
    <source>
        <dbReference type="EMBL" id="MCL7746193.1"/>
    </source>
</evidence>
<dbReference type="AlphaFoldDB" id="A0A9X1ZWX8"/>
<keyword evidence="1" id="KW-0732">Signal</keyword>
<name>A0A9X1ZWX8_9BACI</name>
<dbReference type="PANTHER" id="PTHR43649">
    <property type="entry name" value="ARABINOSE-BINDING PROTEIN-RELATED"/>
    <property type="match status" value="1"/>
</dbReference>
<protein>
    <submittedName>
        <fullName evidence="2">Extracellular solute-binding protein</fullName>
    </submittedName>
</protein>
<dbReference type="PANTHER" id="PTHR43649:SF32">
    <property type="entry name" value="SUGAR BINDING SECRETED PROTEIN"/>
    <property type="match status" value="1"/>
</dbReference>
<feature type="signal peptide" evidence="1">
    <location>
        <begin position="1"/>
        <end position="20"/>
    </location>
</feature>
<dbReference type="Proteomes" id="UP001139150">
    <property type="component" value="Unassembled WGS sequence"/>
</dbReference>
<dbReference type="InterPro" id="IPR050490">
    <property type="entry name" value="Bact_solute-bd_prot1"/>
</dbReference>
<feature type="chain" id="PRO_5040847786" evidence="1">
    <location>
        <begin position="21"/>
        <end position="431"/>
    </location>
</feature>
<dbReference type="Pfam" id="PF13416">
    <property type="entry name" value="SBP_bac_8"/>
    <property type="match status" value="1"/>
</dbReference>